<dbReference type="Proteomes" id="UP000321497">
    <property type="component" value="Unassembled WGS sequence"/>
</dbReference>
<sequence length="14" mass="1507">MTGGLNYLPLMALL</sequence>
<keyword evidence="2" id="KW-1185">Reference proteome</keyword>
<gene>
    <name evidence="1" type="ORF">ESU54_10375</name>
</gene>
<reference evidence="1 2" key="1">
    <citation type="submission" date="2019-08" db="EMBL/GenBank/DDBJ databases">
        <title>Genome of Aequorivita antarctica SW49 (type strain).</title>
        <authorList>
            <person name="Bowman J.P."/>
        </authorList>
    </citation>
    <scope>NUCLEOTIDE SEQUENCE [LARGE SCALE GENOMIC DNA]</scope>
    <source>
        <strain evidence="1 2">SW49</strain>
    </source>
</reference>
<proteinExistence type="predicted"/>
<dbReference type="EMBL" id="VORT01000006">
    <property type="protein sequence ID" value="TXD73072.1"/>
    <property type="molecule type" value="Genomic_DNA"/>
</dbReference>
<organism evidence="1 2">
    <name type="scientific">Aequorivita antarctica</name>
    <dbReference type="NCBI Taxonomy" id="153266"/>
    <lineage>
        <taxon>Bacteria</taxon>
        <taxon>Pseudomonadati</taxon>
        <taxon>Bacteroidota</taxon>
        <taxon>Flavobacteriia</taxon>
        <taxon>Flavobacteriales</taxon>
        <taxon>Flavobacteriaceae</taxon>
        <taxon>Aequorivita</taxon>
    </lineage>
</organism>
<comment type="caution">
    <text evidence="1">The sequence shown here is derived from an EMBL/GenBank/DDBJ whole genome shotgun (WGS) entry which is preliminary data.</text>
</comment>
<name>A0A5C6Z0B8_9FLAO</name>
<evidence type="ECO:0000313" key="1">
    <source>
        <dbReference type="EMBL" id="TXD73072.1"/>
    </source>
</evidence>
<evidence type="ECO:0000313" key="2">
    <source>
        <dbReference type="Proteomes" id="UP000321497"/>
    </source>
</evidence>
<protein>
    <submittedName>
        <fullName evidence="1">CRISPR-associated DxTHG motif protein</fullName>
    </submittedName>
</protein>
<accession>A0A5C6Z0B8</accession>